<feature type="region of interest" description="Disordered" evidence="1">
    <location>
        <begin position="36"/>
        <end position="61"/>
    </location>
</feature>
<gene>
    <name evidence="2" type="ORF">MPLG2_2112</name>
</gene>
<proteinExistence type="predicted"/>
<dbReference type="EMBL" id="LT985188">
    <property type="protein sequence ID" value="SPD87142.1"/>
    <property type="molecule type" value="Genomic_DNA"/>
</dbReference>
<sequence length="61" mass="6542">MRFASAERGRPRLTVIPANAGISQRESAFTALRRGDLNGRAATTQGRGARGEIGRMLGDRS</sequence>
<evidence type="ECO:0000313" key="3">
    <source>
        <dbReference type="Proteomes" id="UP000238164"/>
    </source>
</evidence>
<dbReference type="Proteomes" id="UP000238164">
    <property type="component" value="Chromosome 1"/>
</dbReference>
<evidence type="ECO:0000256" key="1">
    <source>
        <dbReference type="SAM" id="MobiDB-lite"/>
    </source>
</evidence>
<protein>
    <submittedName>
        <fullName evidence="2">Uncharacterized protein</fullName>
    </submittedName>
</protein>
<keyword evidence="3" id="KW-1185">Reference proteome</keyword>
<accession>A0A2N9JHU8</accession>
<evidence type="ECO:0000313" key="2">
    <source>
        <dbReference type="EMBL" id="SPD87142.1"/>
    </source>
</evidence>
<reference evidence="2 3" key="1">
    <citation type="submission" date="2018-02" db="EMBL/GenBank/DDBJ databases">
        <authorList>
            <person name="Cohen D.B."/>
            <person name="Kent A.D."/>
        </authorList>
    </citation>
    <scope>NUCLEOTIDE SEQUENCE [LARGE SCALE GENOMIC DNA]</scope>
    <source>
        <strain evidence="2">1</strain>
    </source>
</reference>
<name>A0A2N9JHU8_9ACTN</name>
<feature type="compositionally biased region" description="Basic and acidic residues" evidence="1">
    <location>
        <begin position="49"/>
        <end position="61"/>
    </location>
</feature>
<organism evidence="2 3">
    <name type="scientific">Micropruina glycogenica</name>
    <dbReference type="NCBI Taxonomy" id="75385"/>
    <lineage>
        <taxon>Bacteria</taxon>
        <taxon>Bacillati</taxon>
        <taxon>Actinomycetota</taxon>
        <taxon>Actinomycetes</taxon>
        <taxon>Propionibacteriales</taxon>
        <taxon>Nocardioidaceae</taxon>
        <taxon>Micropruina</taxon>
    </lineage>
</organism>
<dbReference type="KEGG" id="mgg:MPLG2_2112"/>
<dbReference type="AlphaFoldDB" id="A0A2N9JHU8"/>